<feature type="non-terminal residue" evidence="1">
    <location>
        <position position="1"/>
    </location>
</feature>
<dbReference type="Proteomes" id="UP000461288">
    <property type="component" value="Unassembled WGS sequence"/>
</dbReference>
<organism evidence="1 2">
    <name type="scientific">Metapseudomonas otitidis</name>
    <dbReference type="NCBI Taxonomy" id="319939"/>
    <lineage>
        <taxon>Bacteria</taxon>
        <taxon>Pseudomonadati</taxon>
        <taxon>Pseudomonadota</taxon>
        <taxon>Gammaproteobacteria</taxon>
        <taxon>Pseudomonadales</taxon>
        <taxon>Pseudomonadaceae</taxon>
        <taxon>Metapseudomonas</taxon>
    </lineage>
</organism>
<proteinExistence type="predicted"/>
<dbReference type="EMBL" id="WTFN01000325">
    <property type="protein sequence ID" value="MWK60359.1"/>
    <property type="molecule type" value="Genomic_DNA"/>
</dbReference>
<protein>
    <submittedName>
        <fullName evidence="1">Transposase</fullName>
    </submittedName>
</protein>
<accession>A0A7X3HFZ6</accession>
<feature type="non-terminal residue" evidence="1">
    <location>
        <position position="124"/>
    </location>
</feature>
<comment type="caution">
    <text evidence="1">The sequence shown here is derived from an EMBL/GenBank/DDBJ whole genome shotgun (WGS) entry which is preliminary data.</text>
</comment>
<name>A0A7X3HFZ6_9GAMM</name>
<reference evidence="1 2" key="1">
    <citation type="submission" date="2019-12" db="EMBL/GenBank/DDBJ databases">
        <title>Draft genome sequence of Pseudomonas otitidis recovered from a chicken carcass.</title>
        <authorList>
            <person name="Vieira T.R."/>
            <person name="Oliviera E.F.C."/>
            <person name="Silva N.M.V."/>
            <person name="Sambrano G.E."/>
            <person name="Cibulski S.P."/>
            <person name="Cardoso M.R.I."/>
        </authorList>
    </citation>
    <scope>NUCLEOTIDE SEQUENCE [LARGE SCALE GENOMIC DNA]</scope>
    <source>
        <strain evidence="1 2">25_K</strain>
    </source>
</reference>
<gene>
    <name evidence="1" type="ORF">GO594_30735</name>
</gene>
<evidence type="ECO:0000313" key="2">
    <source>
        <dbReference type="Proteomes" id="UP000461288"/>
    </source>
</evidence>
<sequence length="124" mass="14464">PIDYELFNGNTNEFGTMVPLIEKIKKTYHLKQLIVVADRGLNSCQNLFDLKDIGCDFVIAQKFRTPSEHLKKQILDQENWQGFVYNEEGAEVCRYKTLDVTQELYEMRESPTTHRNYKTSNVLG</sequence>
<evidence type="ECO:0000313" key="1">
    <source>
        <dbReference type="EMBL" id="MWK60359.1"/>
    </source>
</evidence>
<dbReference type="AlphaFoldDB" id="A0A7X3HFZ6"/>